<keyword evidence="2" id="KW-0472">Membrane</keyword>
<keyword evidence="2" id="KW-0812">Transmembrane</keyword>
<gene>
    <name evidence="3" type="ORF">DPMN_030192</name>
</gene>
<keyword evidence="2" id="KW-1133">Transmembrane helix</keyword>
<sequence length="120" mass="14249">MSQDEMKSNVEQLARLQTGLEQARDDLDGINEEERLLEWEQSFFPQLNQMLQLKEPYDKLWNTAWAFHQKHENWMNGIISFRGCLVIMVSFLSGLVWLLWYHFLQALFGYSVEAKCVFSL</sequence>
<reference evidence="3" key="1">
    <citation type="journal article" date="2019" name="bioRxiv">
        <title>The Genome of the Zebra Mussel, Dreissena polymorpha: A Resource for Invasive Species Research.</title>
        <authorList>
            <person name="McCartney M.A."/>
            <person name="Auch B."/>
            <person name="Kono T."/>
            <person name="Mallez S."/>
            <person name="Zhang Y."/>
            <person name="Obille A."/>
            <person name="Becker A."/>
            <person name="Abrahante J.E."/>
            <person name="Garbe J."/>
            <person name="Badalamenti J.P."/>
            <person name="Herman A."/>
            <person name="Mangelson H."/>
            <person name="Liachko I."/>
            <person name="Sullivan S."/>
            <person name="Sone E.D."/>
            <person name="Koren S."/>
            <person name="Silverstein K.A.T."/>
            <person name="Beckman K.B."/>
            <person name="Gohl D.M."/>
        </authorList>
    </citation>
    <scope>NUCLEOTIDE SEQUENCE</scope>
    <source>
        <strain evidence="3">Duluth1</strain>
        <tissue evidence="3">Whole animal</tissue>
    </source>
</reference>
<evidence type="ECO:0000313" key="4">
    <source>
        <dbReference type="Proteomes" id="UP000828390"/>
    </source>
</evidence>
<accession>A0A9D4LXR4</accession>
<dbReference type="EMBL" id="JAIWYP010000002">
    <property type="protein sequence ID" value="KAH3867067.1"/>
    <property type="molecule type" value="Genomic_DNA"/>
</dbReference>
<protein>
    <submittedName>
        <fullName evidence="3">Uncharacterized protein</fullName>
    </submittedName>
</protein>
<keyword evidence="4" id="KW-1185">Reference proteome</keyword>
<comment type="caution">
    <text evidence="3">The sequence shown here is derived from an EMBL/GenBank/DDBJ whole genome shotgun (WGS) entry which is preliminary data.</text>
</comment>
<reference evidence="3" key="2">
    <citation type="submission" date="2020-11" db="EMBL/GenBank/DDBJ databases">
        <authorList>
            <person name="McCartney M.A."/>
            <person name="Auch B."/>
            <person name="Kono T."/>
            <person name="Mallez S."/>
            <person name="Becker A."/>
            <person name="Gohl D.M."/>
            <person name="Silverstein K.A.T."/>
            <person name="Koren S."/>
            <person name="Bechman K.B."/>
            <person name="Herman A."/>
            <person name="Abrahante J.E."/>
            <person name="Garbe J."/>
        </authorList>
    </citation>
    <scope>NUCLEOTIDE SEQUENCE</scope>
    <source>
        <strain evidence="3">Duluth1</strain>
        <tissue evidence="3">Whole animal</tissue>
    </source>
</reference>
<proteinExistence type="predicted"/>
<dbReference type="Proteomes" id="UP000828390">
    <property type="component" value="Unassembled WGS sequence"/>
</dbReference>
<evidence type="ECO:0000313" key="3">
    <source>
        <dbReference type="EMBL" id="KAH3867067.1"/>
    </source>
</evidence>
<keyword evidence="1" id="KW-0175">Coiled coil</keyword>
<organism evidence="3 4">
    <name type="scientific">Dreissena polymorpha</name>
    <name type="common">Zebra mussel</name>
    <name type="synonym">Mytilus polymorpha</name>
    <dbReference type="NCBI Taxonomy" id="45954"/>
    <lineage>
        <taxon>Eukaryota</taxon>
        <taxon>Metazoa</taxon>
        <taxon>Spiralia</taxon>
        <taxon>Lophotrochozoa</taxon>
        <taxon>Mollusca</taxon>
        <taxon>Bivalvia</taxon>
        <taxon>Autobranchia</taxon>
        <taxon>Heteroconchia</taxon>
        <taxon>Euheterodonta</taxon>
        <taxon>Imparidentia</taxon>
        <taxon>Neoheterodontei</taxon>
        <taxon>Myida</taxon>
        <taxon>Dreissenoidea</taxon>
        <taxon>Dreissenidae</taxon>
        <taxon>Dreissena</taxon>
    </lineage>
</organism>
<name>A0A9D4LXR4_DREPO</name>
<evidence type="ECO:0000256" key="2">
    <source>
        <dbReference type="SAM" id="Phobius"/>
    </source>
</evidence>
<feature type="transmembrane region" description="Helical" evidence="2">
    <location>
        <begin position="79"/>
        <end position="100"/>
    </location>
</feature>
<evidence type="ECO:0000256" key="1">
    <source>
        <dbReference type="SAM" id="Coils"/>
    </source>
</evidence>
<feature type="coiled-coil region" evidence="1">
    <location>
        <begin position="13"/>
        <end position="40"/>
    </location>
</feature>
<dbReference type="AlphaFoldDB" id="A0A9D4LXR4"/>